<accession>V5BGE4</accession>
<keyword evidence="2" id="KW-1185">Reference proteome</keyword>
<gene>
    <name evidence="1" type="ORF">MGMO_60c00400</name>
</gene>
<dbReference type="Proteomes" id="UP000017842">
    <property type="component" value="Unassembled WGS sequence"/>
</dbReference>
<comment type="caution">
    <text evidence="1">The sequence shown here is derived from an EMBL/GenBank/DDBJ whole genome shotgun (WGS) entry which is preliminary data.</text>
</comment>
<name>V5BGE4_9GAMM</name>
<evidence type="ECO:0000313" key="2">
    <source>
        <dbReference type="Proteomes" id="UP000017842"/>
    </source>
</evidence>
<dbReference type="STRING" id="1116472.MGMO_60c00400"/>
<evidence type="ECO:0000313" key="1">
    <source>
        <dbReference type="EMBL" id="ESS72375.1"/>
    </source>
</evidence>
<reference evidence="1 2" key="1">
    <citation type="journal article" date="2013" name="Genome Announc.">
        <title>Draft Genome Sequence of the Methanotrophic Gammaproteobacterium Methyloglobulus morosus DSM 22980 Strain KoM1.</title>
        <authorList>
            <person name="Poehlein A."/>
            <person name="Deutzmann J.S."/>
            <person name="Daniel R."/>
            <person name="Simeonova D.D."/>
        </authorList>
    </citation>
    <scope>NUCLEOTIDE SEQUENCE [LARGE SCALE GENOMIC DNA]</scope>
    <source>
        <strain evidence="1 2">KoM1</strain>
    </source>
</reference>
<proteinExistence type="predicted"/>
<organism evidence="1 2">
    <name type="scientific">Methyloglobulus morosus KoM1</name>
    <dbReference type="NCBI Taxonomy" id="1116472"/>
    <lineage>
        <taxon>Bacteria</taxon>
        <taxon>Pseudomonadati</taxon>
        <taxon>Pseudomonadota</taxon>
        <taxon>Gammaproteobacteria</taxon>
        <taxon>Methylococcales</taxon>
        <taxon>Methylococcaceae</taxon>
        <taxon>Methyloglobulus</taxon>
    </lineage>
</organism>
<dbReference type="EMBL" id="AYLO01000058">
    <property type="protein sequence ID" value="ESS72375.1"/>
    <property type="molecule type" value="Genomic_DNA"/>
</dbReference>
<protein>
    <submittedName>
        <fullName evidence="1">Uncharacterized protein</fullName>
    </submittedName>
</protein>
<sequence length="57" mass="6603">MPYVKRVSPSPAGEGWGEEDKIRKITLYFPLILTFSLKGEGTELSFNLYLTNFRDEF</sequence>
<dbReference type="AlphaFoldDB" id="V5BGE4"/>